<protein>
    <submittedName>
        <fullName evidence="2">NAD(P)-dependent oxidoreductase</fullName>
    </submittedName>
</protein>
<proteinExistence type="predicted"/>
<dbReference type="Pfam" id="PF01370">
    <property type="entry name" value="Epimerase"/>
    <property type="match status" value="1"/>
</dbReference>
<organism evidence="2 3">
    <name type="scientific">Paenibacillus psychroresistens</name>
    <dbReference type="NCBI Taxonomy" id="1778678"/>
    <lineage>
        <taxon>Bacteria</taxon>
        <taxon>Bacillati</taxon>
        <taxon>Bacillota</taxon>
        <taxon>Bacilli</taxon>
        <taxon>Bacillales</taxon>
        <taxon>Paenibacillaceae</taxon>
        <taxon>Paenibacillus</taxon>
    </lineage>
</organism>
<dbReference type="Proteomes" id="UP000426246">
    <property type="component" value="Chromosome"/>
</dbReference>
<evidence type="ECO:0000313" key="2">
    <source>
        <dbReference type="EMBL" id="QGQ97174.1"/>
    </source>
</evidence>
<dbReference type="Gene3D" id="3.40.50.720">
    <property type="entry name" value="NAD(P)-binding Rossmann-like Domain"/>
    <property type="match status" value="1"/>
</dbReference>
<dbReference type="InterPro" id="IPR051783">
    <property type="entry name" value="NAD(P)-dependent_oxidoreduct"/>
</dbReference>
<dbReference type="SUPFAM" id="SSF51735">
    <property type="entry name" value="NAD(P)-binding Rossmann-fold domains"/>
    <property type="match status" value="1"/>
</dbReference>
<feature type="domain" description="NAD-dependent epimerase/dehydratase" evidence="1">
    <location>
        <begin position="3"/>
        <end position="218"/>
    </location>
</feature>
<dbReference type="KEGG" id="ppsc:EHS13_20945"/>
<dbReference type="PANTHER" id="PTHR48079:SF6">
    <property type="entry name" value="NAD(P)-BINDING DOMAIN-CONTAINING PROTEIN-RELATED"/>
    <property type="match status" value="1"/>
</dbReference>
<sequence>MNIMVTGATGRIGSRLIARLLERGHYIHLLVRQPEKAVHLKGQGVELIAGDLLIPDSYEAKLANIDAIIHLAAFFRGATPEETQAVNLEGTKSLASLALKAGVKRFVMASTNLVYGPGREVPFDEQDTLNPQAPYPATKAAAEAELMELHSNQGLGLRILRFAFVYGENDPHLKEGLAWFRNWNPQQQIHIVHHADVAQAIILAVETDGIDGQIYNVADDAPVAAIEIMELFDEKFADDAMTRAIAPAWLQIVNTKKIQTQLGFAPHFPSLQHAVKEGVL</sequence>
<reference evidence="3" key="1">
    <citation type="submission" date="2018-11" db="EMBL/GenBank/DDBJ databases">
        <title>Complete genome sequence of Paenibacillus sp. ML311-T8.</title>
        <authorList>
            <person name="Nam Y.-D."/>
            <person name="Kang J."/>
            <person name="Chung W.-H."/>
            <person name="Park Y.S."/>
        </authorList>
    </citation>
    <scope>NUCLEOTIDE SEQUENCE [LARGE SCALE GENOMIC DNA]</scope>
    <source>
        <strain evidence="3">ML311-T8</strain>
    </source>
</reference>
<evidence type="ECO:0000313" key="3">
    <source>
        <dbReference type="Proteomes" id="UP000426246"/>
    </source>
</evidence>
<keyword evidence="3" id="KW-1185">Reference proteome</keyword>
<evidence type="ECO:0000259" key="1">
    <source>
        <dbReference type="Pfam" id="PF01370"/>
    </source>
</evidence>
<dbReference type="EMBL" id="CP034235">
    <property type="protein sequence ID" value="QGQ97174.1"/>
    <property type="molecule type" value="Genomic_DNA"/>
</dbReference>
<dbReference type="AlphaFoldDB" id="A0A6B8RN33"/>
<name>A0A6B8RN33_9BACL</name>
<dbReference type="PANTHER" id="PTHR48079">
    <property type="entry name" value="PROTEIN YEEZ"/>
    <property type="match status" value="1"/>
</dbReference>
<dbReference type="InterPro" id="IPR001509">
    <property type="entry name" value="Epimerase_deHydtase"/>
</dbReference>
<gene>
    <name evidence="2" type="ORF">EHS13_20945</name>
</gene>
<dbReference type="GO" id="GO:0004029">
    <property type="term" value="F:aldehyde dehydrogenase (NAD+) activity"/>
    <property type="evidence" value="ECO:0007669"/>
    <property type="project" value="TreeGrafter"/>
</dbReference>
<dbReference type="RefSeq" id="WP_155702275.1">
    <property type="nucleotide sequence ID" value="NZ_CP034235.1"/>
</dbReference>
<accession>A0A6B8RN33</accession>
<dbReference type="GO" id="GO:0005737">
    <property type="term" value="C:cytoplasm"/>
    <property type="evidence" value="ECO:0007669"/>
    <property type="project" value="TreeGrafter"/>
</dbReference>
<dbReference type="InterPro" id="IPR036291">
    <property type="entry name" value="NAD(P)-bd_dom_sf"/>
</dbReference>
<dbReference type="OrthoDB" id="9807212at2"/>